<dbReference type="RefSeq" id="WP_229747078.1">
    <property type="nucleotide sequence ID" value="NZ_BMDO01000004.1"/>
</dbReference>
<feature type="transmembrane region" description="Helical" evidence="2">
    <location>
        <begin position="262"/>
        <end position="283"/>
    </location>
</feature>
<evidence type="ECO:0000313" key="5">
    <source>
        <dbReference type="EMBL" id="GGI50533.1"/>
    </source>
</evidence>
<dbReference type="InterPro" id="IPR011622">
    <property type="entry name" value="7TMR_DISM_rcpt_extracell_dom2"/>
</dbReference>
<dbReference type="AlphaFoldDB" id="A0A917J866"/>
<keyword evidence="1" id="KW-0175">Coiled coil</keyword>
<dbReference type="Proteomes" id="UP000662074">
    <property type="component" value="Unassembled WGS sequence"/>
</dbReference>
<organism evidence="5 6">
    <name type="scientific">Mucilaginibacter galii</name>
    <dbReference type="NCBI Taxonomy" id="2005073"/>
    <lineage>
        <taxon>Bacteria</taxon>
        <taxon>Pseudomonadati</taxon>
        <taxon>Bacteroidota</taxon>
        <taxon>Sphingobacteriia</taxon>
        <taxon>Sphingobacteriales</taxon>
        <taxon>Sphingobacteriaceae</taxon>
        <taxon>Mucilaginibacter</taxon>
    </lineage>
</organism>
<evidence type="ECO:0000256" key="1">
    <source>
        <dbReference type="SAM" id="Coils"/>
    </source>
</evidence>
<feature type="transmembrane region" description="Helical" evidence="2">
    <location>
        <begin position="351"/>
        <end position="370"/>
    </location>
</feature>
<feature type="transmembrane region" description="Helical" evidence="2">
    <location>
        <begin position="198"/>
        <end position="224"/>
    </location>
</feature>
<keyword evidence="6" id="KW-1185">Reference proteome</keyword>
<accession>A0A917J866</accession>
<evidence type="ECO:0000259" key="3">
    <source>
        <dbReference type="Pfam" id="PF07695"/>
    </source>
</evidence>
<keyword evidence="2" id="KW-0472">Membrane</keyword>
<feature type="transmembrane region" description="Helical" evidence="2">
    <location>
        <begin position="230"/>
        <end position="250"/>
    </location>
</feature>
<keyword evidence="2" id="KW-1133">Transmembrane helix</keyword>
<proteinExistence type="predicted"/>
<feature type="domain" description="7TM-DISM receptor extracellular" evidence="3">
    <location>
        <begin position="168"/>
        <end position="371"/>
    </location>
</feature>
<feature type="domain" description="7TM-DISM receptor extracellular" evidence="4">
    <location>
        <begin position="22"/>
        <end position="152"/>
    </location>
</feature>
<evidence type="ECO:0008006" key="7">
    <source>
        <dbReference type="Google" id="ProtNLM"/>
    </source>
</evidence>
<evidence type="ECO:0000256" key="2">
    <source>
        <dbReference type="SAM" id="Phobius"/>
    </source>
</evidence>
<reference evidence="5" key="1">
    <citation type="journal article" date="2014" name="Int. J. Syst. Evol. Microbiol.">
        <title>Complete genome sequence of Corynebacterium casei LMG S-19264T (=DSM 44701T), isolated from a smear-ripened cheese.</title>
        <authorList>
            <consortium name="US DOE Joint Genome Institute (JGI-PGF)"/>
            <person name="Walter F."/>
            <person name="Albersmeier A."/>
            <person name="Kalinowski J."/>
            <person name="Ruckert C."/>
        </authorList>
    </citation>
    <scope>NUCLEOTIDE SEQUENCE</scope>
    <source>
        <strain evidence="5">CCM 8711</strain>
    </source>
</reference>
<dbReference type="EMBL" id="BMDO01000004">
    <property type="protein sequence ID" value="GGI50533.1"/>
    <property type="molecule type" value="Genomic_DNA"/>
</dbReference>
<protein>
    <recommendedName>
        <fullName evidence="7">Chromosome partitioning protein ParA</fullName>
    </recommendedName>
</protein>
<feature type="transmembrane region" description="Helical" evidence="2">
    <location>
        <begin position="169"/>
        <end position="191"/>
    </location>
</feature>
<evidence type="ECO:0000259" key="4">
    <source>
        <dbReference type="Pfam" id="PF07696"/>
    </source>
</evidence>
<name>A0A917J866_9SPHI</name>
<feature type="coiled-coil region" evidence="1">
    <location>
        <begin position="402"/>
        <end position="461"/>
    </location>
</feature>
<sequence>MAGAQAPVQINSKIDQHVFINNEVEFLHEKGSHLSLNEVQLADKQHQFKTSSSYFPDSEPHSSYWYKINIHITESLESHSAVIEFFDQTTNYITAYLPTAQGNYVSSRSGADFNFDKRLYKHKNFEFQLQPLPPGNYTCYFNVRATDGVNIIIVYRKLTFFIHYALTEYLTYGLFYGIILIFSFHNLLMYLAIKRRQYLYYVLYILSVGLYEMSTDGIAFQYIWPNAPHWNHYAYGFALYSLSFFALVFTKELLHVRKKAPALYRLINAVIVLRTIYFLYCLLFNKGLFYYKFVEFIPLSIAFYTGIVIWAKGFKPARFFVLGYTFLYMGFILKAITALGFARIIPGLVSNYSLGFSFVLEMLFLSFSIGDQVRLLRRQKQKAQDTAMRQMQINYELKDSINKELEIKVNERTREVVEKSEEIIQQSQVIEVQNQELLNINQQLEAQASEITRMNVLLESDNIQLKTNIEKVTDARALSTELSFDEFSLKYPDQETCNKFLADIKWAKGFACIKCGNEVYKNGRAPYSRRCSKCNYEESVLYNTIFQNNRIPINKAFYIVYLIYTSKGNISSYQLSEKLQIRQSTCWQYALRIKRVMEDHKKGKKDARQGWSKLILDHAPPAMVKNTAALTSNGLQP</sequence>
<dbReference type="Gene3D" id="2.60.40.2380">
    <property type="match status" value="1"/>
</dbReference>
<feature type="transmembrane region" description="Helical" evidence="2">
    <location>
        <begin position="289"/>
        <end position="310"/>
    </location>
</feature>
<dbReference type="Pfam" id="PF07696">
    <property type="entry name" value="7TMR-DISMED2"/>
    <property type="match status" value="1"/>
</dbReference>
<dbReference type="Pfam" id="PF07695">
    <property type="entry name" value="7TMR-DISM_7TM"/>
    <property type="match status" value="1"/>
</dbReference>
<dbReference type="InterPro" id="IPR011623">
    <property type="entry name" value="7TMR_DISM_rcpt_extracell_dom1"/>
</dbReference>
<feature type="transmembrane region" description="Helical" evidence="2">
    <location>
        <begin position="322"/>
        <end position="345"/>
    </location>
</feature>
<evidence type="ECO:0000313" key="6">
    <source>
        <dbReference type="Proteomes" id="UP000662074"/>
    </source>
</evidence>
<comment type="caution">
    <text evidence="5">The sequence shown here is derived from an EMBL/GenBank/DDBJ whole genome shotgun (WGS) entry which is preliminary data.</text>
</comment>
<gene>
    <name evidence="5" type="ORF">GCM10011425_17450</name>
</gene>
<reference evidence="5" key="2">
    <citation type="submission" date="2020-09" db="EMBL/GenBank/DDBJ databases">
        <authorList>
            <person name="Sun Q."/>
            <person name="Sedlacek I."/>
        </authorList>
    </citation>
    <scope>NUCLEOTIDE SEQUENCE</scope>
    <source>
        <strain evidence="5">CCM 8711</strain>
    </source>
</reference>
<keyword evidence="2" id="KW-0812">Transmembrane</keyword>